<reference evidence="2 3" key="1">
    <citation type="submission" date="2020-02" db="EMBL/GenBank/DDBJ databases">
        <title>Esox lucius (northern pike) genome, fEsoLuc1, primary haplotype.</title>
        <authorList>
            <person name="Myers G."/>
            <person name="Karagic N."/>
            <person name="Meyer A."/>
            <person name="Pippel M."/>
            <person name="Reichard M."/>
            <person name="Winkler S."/>
            <person name="Tracey A."/>
            <person name="Sims Y."/>
            <person name="Howe K."/>
            <person name="Rhie A."/>
            <person name="Formenti G."/>
            <person name="Durbin R."/>
            <person name="Fedrigo O."/>
            <person name="Jarvis E.D."/>
        </authorList>
    </citation>
    <scope>NUCLEOTIDE SEQUENCE [LARGE SCALE GENOMIC DNA]</scope>
</reference>
<dbReference type="Ensembl" id="ENSELUT00000091241.1">
    <property type="protein sequence ID" value="ENSELUP00000086494.1"/>
    <property type="gene ID" value="ENSELUG00000037288.1"/>
</dbReference>
<organism evidence="2 3">
    <name type="scientific">Esox lucius</name>
    <name type="common">Northern pike</name>
    <dbReference type="NCBI Taxonomy" id="8010"/>
    <lineage>
        <taxon>Eukaryota</taxon>
        <taxon>Metazoa</taxon>
        <taxon>Chordata</taxon>
        <taxon>Craniata</taxon>
        <taxon>Vertebrata</taxon>
        <taxon>Euteleostomi</taxon>
        <taxon>Actinopterygii</taxon>
        <taxon>Neopterygii</taxon>
        <taxon>Teleostei</taxon>
        <taxon>Protacanthopterygii</taxon>
        <taxon>Esociformes</taxon>
        <taxon>Esocidae</taxon>
        <taxon>Esox</taxon>
    </lineage>
</organism>
<evidence type="ECO:0000256" key="1">
    <source>
        <dbReference type="SAM" id="MobiDB-lite"/>
    </source>
</evidence>
<feature type="compositionally biased region" description="Polar residues" evidence="1">
    <location>
        <begin position="1"/>
        <end position="58"/>
    </location>
</feature>
<proteinExistence type="predicted"/>
<protein>
    <submittedName>
        <fullName evidence="2">Uncharacterized protein</fullName>
    </submittedName>
</protein>
<reference evidence="2" key="3">
    <citation type="submission" date="2025-09" db="UniProtKB">
        <authorList>
            <consortium name="Ensembl"/>
        </authorList>
    </citation>
    <scope>IDENTIFICATION</scope>
</reference>
<accession>A0AAY5KB95</accession>
<dbReference type="AlphaFoldDB" id="A0AAY5KB95"/>
<sequence>PGPTTGPESSTEPGPTTGPESSNEPGPTTGPESSTEPGPTTGPESSTEPGPTTGSQNFGLDLMSPHFLSQILRGHLTTRRRLTMNQCHNCQTYRIQCQNKQSRFPEKNKKHCFNHIIQFRKYFKNFR</sequence>
<feature type="region of interest" description="Disordered" evidence="1">
    <location>
        <begin position="1"/>
        <end position="61"/>
    </location>
</feature>
<reference evidence="2" key="2">
    <citation type="submission" date="2025-08" db="UniProtKB">
        <authorList>
            <consortium name="Ensembl"/>
        </authorList>
    </citation>
    <scope>IDENTIFICATION</scope>
</reference>
<evidence type="ECO:0000313" key="3">
    <source>
        <dbReference type="Proteomes" id="UP000265140"/>
    </source>
</evidence>
<name>A0AAY5KB95_ESOLU</name>
<evidence type="ECO:0000313" key="2">
    <source>
        <dbReference type="Ensembl" id="ENSELUP00000086494.1"/>
    </source>
</evidence>
<keyword evidence="3" id="KW-1185">Reference proteome</keyword>
<dbReference type="Proteomes" id="UP000265140">
    <property type="component" value="Chromosome 14"/>
</dbReference>